<feature type="compositionally biased region" description="Basic and acidic residues" evidence="1">
    <location>
        <begin position="13"/>
        <end position="34"/>
    </location>
</feature>
<comment type="caution">
    <text evidence="3">The sequence shown here is derived from an EMBL/GenBank/DDBJ whole genome shotgun (WGS) entry which is preliminary data.</text>
</comment>
<evidence type="ECO:0000259" key="2">
    <source>
        <dbReference type="Pfam" id="PF13699"/>
    </source>
</evidence>
<dbReference type="Pfam" id="PF13699">
    <property type="entry name" value="eCIS_core"/>
    <property type="match status" value="1"/>
</dbReference>
<feature type="domain" description="eCIS core" evidence="2">
    <location>
        <begin position="35"/>
        <end position="92"/>
    </location>
</feature>
<accession>A0A8J3M8Q1</accession>
<proteinExistence type="predicted"/>
<evidence type="ECO:0000256" key="1">
    <source>
        <dbReference type="SAM" id="MobiDB-lite"/>
    </source>
</evidence>
<dbReference type="EMBL" id="BNCJ01000002">
    <property type="protein sequence ID" value="GHF43620.1"/>
    <property type="molecule type" value="Genomic_DNA"/>
</dbReference>
<reference evidence="3" key="2">
    <citation type="submission" date="2020-09" db="EMBL/GenBank/DDBJ databases">
        <authorList>
            <person name="Sun Q."/>
            <person name="Kim S."/>
        </authorList>
    </citation>
    <scope>NUCLEOTIDE SEQUENCE</scope>
    <source>
        <strain evidence="3">KCTC 42650</strain>
    </source>
</reference>
<reference evidence="3" key="1">
    <citation type="journal article" date="2014" name="Int. J. Syst. Evol. Microbiol.">
        <title>Complete genome sequence of Corynebacterium casei LMG S-19264T (=DSM 44701T), isolated from a smear-ripened cheese.</title>
        <authorList>
            <consortium name="US DOE Joint Genome Institute (JGI-PGF)"/>
            <person name="Walter F."/>
            <person name="Albersmeier A."/>
            <person name="Kalinowski J."/>
            <person name="Ruckert C."/>
        </authorList>
    </citation>
    <scope>NUCLEOTIDE SEQUENCE</scope>
    <source>
        <strain evidence="3">KCTC 42650</strain>
    </source>
</reference>
<sequence length="123" mass="13987">MSKDDVIQLAQSKEGKKARMKKLETEPAGTREKKLPKEVKDGLEEHFGVKLSKVRVHTGGNIKDICRELKTKAFVIDQNLYFSKTSDAKNTEMLTNQLTQVIQLFNDKLKKKTKDGRAIIAKK</sequence>
<dbReference type="AlphaFoldDB" id="A0A8J3M8Q1"/>
<name>A0A8J3M8Q1_9RHOB</name>
<evidence type="ECO:0000313" key="3">
    <source>
        <dbReference type="EMBL" id="GHF43620.1"/>
    </source>
</evidence>
<dbReference type="InterPro" id="IPR025295">
    <property type="entry name" value="eCIS_core_dom"/>
</dbReference>
<organism evidence="3 4">
    <name type="scientific">Seohaeicola zhoushanensis</name>
    <dbReference type="NCBI Taxonomy" id="1569283"/>
    <lineage>
        <taxon>Bacteria</taxon>
        <taxon>Pseudomonadati</taxon>
        <taxon>Pseudomonadota</taxon>
        <taxon>Alphaproteobacteria</taxon>
        <taxon>Rhodobacterales</taxon>
        <taxon>Roseobacteraceae</taxon>
        <taxon>Seohaeicola</taxon>
    </lineage>
</organism>
<evidence type="ECO:0000313" key="4">
    <source>
        <dbReference type="Proteomes" id="UP000626220"/>
    </source>
</evidence>
<keyword evidence="4" id="KW-1185">Reference proteome</keyword>
<protein>
    <recommendedName>
        <fullName evidence="2">eCIS core domain-containing protein</fullName>
    </recommendedName>
</protein>
<dbReference type="RefSeq" id="WP_189679348.1">
    <property type="nucleotide sequence ID" value="NZ_BNCJ01000002.1"/>
</dbReference>
<gene>
    <name evidence="3" type="ORF">GCM10017056_14400</name>
</gene>
<feature type="region of interest" description="Disordered" evidence="1">
    <location>
        <begin position="1"/>
        <end position="34"/>
    </location>
</feature>
<dbReference type="Proteomes" id="UP000626220">
    <property type="component" value="Unassembled WGS sequence"/>
</dbReference>